<feature type="domain" description="Caspase family p10" evidence="8">
    <location>
        <begin position="201"/>
        <end position="299"/>
    </location>
</feature>
<dbReference type="PROSITE" id="PS01121">
    <property type="entry name" value="CASPASE_HIS"/>
    <property type="match status" value="1"/>
</dbReference>
<evidence type="ECO:0000313" key="10">
    <source>
        <dbReference type="EMBL" id="JAP58105.1"/>
    </source>
</evidence>
<dbReference type="PANTHER" id="PTHR48169:SF7">
    <property type="entry name" value="CASPASE 10"/>
    <property type="match status" value="1"/>
</dbReference>
<dbReference type="AlphaFoldDB" id="A0A0X3Q1V8"/>
<keyword evidence="3" id="KW-0053">Apoptosis</keyword>
<dbReference type="PRINTS" id="PR00376">
    <property type="entry name" value="IL1BCENZYME"/>
</dbReference>
<evidence type="ECO:0000256" key="2">
    <source>
        <dbReference type="ARBA" id="ARBA00022670"/>
    </source>
</evidence>
<dbReference type="Gene3D" id="3.40.50.1460">
    <property type="match status" value="1"/>
</dbReference>
<evidence type="ECO:0000256" key="5">
    <source>
        <dbReference type="ARBA" id="ARBA00022807"/>
    </source>
</evidence>
<evidence type="ECO:0000256" key="3">
    <source>
        <dbReference type="ARBA" id="ARBA00022703"/>
    </source>
</evidence>
<dbReference type="PANTHER" id="PTHR48169">
    <property type="entry name" value="DED DOMAIN-CONTAINING PROTEIN"/>
    <property type="match status" value="1"/>
</dbReference>
<reference evidence="10" key="1">
    <citation type="submission" date="2016-01" db="EMBL/GenBank/DDBJ databases">
        <title>Reference transcriptome for the parasite Schistocephalus solidus: insights into the molecular evolution of parasitism.</title>
        <authorList>
            <person name="Hebert F.O."/>
            <person name="Grambauer S."/>
            <person name="Barber I."/>
            <person name="Landry C.R."/>
            <person name="Aubin-Horth N."/>
        </authorList>
    </citation>
    <scope>NUCLEOTIDE SEQUENCE</scope>
</reference>
<evidence type="ECO:0000256" key="6">
    <source>
        <dbReference type="ARBA" id="ARBA00023145"/>
    </source>
</evidence>
<dbReference type="SMART" id="SM00115">
    <property type="entry name" value="CASc"/>
    <property type="match status" value="1"/>
</dbReference>
<keyword evidence="4" id="KW-0378">Hydrolase</keyword>
<dbReference type="GO" id="GO:0051604">
    <property type="term" value="P:protein maturation"/>
    <property type="evidence" value="ECO:0007669"/>
    <property type="project" value="UniProtKB-ARBA"/>
</dbReference>
<dbReference type="InterPro" id="IPR001309">
    <property type="entry name" value="Pept_C14_p20"/>
</dbReference>
<dbReference type="InterPro" id="IPR016129">
    <property type="entry name" value="Caspase_his_AS"/>
</dbReference>
<dbReference type="InterPro" id="IPR002138">
    <property type="entry name" value="Pept_C14_p10"/>
</dbReference>
<dbReference type="GO" id="GO:0043067">
    <property type="term" value="P:regulation of programmed cell death"/>
    <property type="evidence" value="ECO:0007669"/>
    <property type="project" value="UniProtKB-ARBA"/>
</dbReference>
<dbReference type="EMBL" id="GEEE01005120">
    <property type="protein sequence ID" value="JAP58105.1"/>
    <property type="molecule type" value="Transcribed_RNA"/>
</dbReference>
<dbReference type="SUPFAM" id="SSF52129">
    <property type="entry name" value="Caspase-like"/>
    <property type="match status" value="1"/>
</dbReference>
<organism evidence="10">
    <name type="scientific">Schistocephalus solidus</name>
    <name type="common">Tapeworm</name>
    <dbReference type="NCBI Taxonomy" id="70667"/>
    <lineage>
        <taxon>Eukaryota</taxon>
        <taxon>Metazoa</taxon>
        <taxon>Spiralia</taxon>
        <taxon>Lophotrochozoa</taxon>
        <taxon>Platyhelminthes</taxon>
        <taxon>Cestoda</taxon>
        <taxon>Eucestoda</taxon>
        <taxon>Diphyllobothriidea</taxon>
        <taxon>Diphyllobothriidae</taxon>
        <taxon>Schistocephalus</taxon>
    </lineage>
</organism>
<protein>
    <submittedName>
        <fullName evidence="10">Caspase-3</fullName>
    </submittedName>
</protein>
<name>A0A0X3Q1V8_SCHSO</name>
<keyword evidence="2" id="KW-0645">Protease</keyword>
<dbReference type="PROSITE" id="PS50208">
    <property type="entry name" value="CASPASE_P20"/>
    <property type="match status" value="1"/>
</dbReference>
<proteinExistence type="inferred from homology"/>
<feature type="domain" description="Caspase family p20" evidence="9">
    <location>
        <begin position="59"/>
        <end position="184"/>
    </location>
</feature>
<comment type="similarity">
    <text evidence="1 7">Belongs to the peptidase C14A family.</text>
</comment>
<dbReference type="InterPro" id="IPR029030">
    <property type="entry name" value="Caspase-like_dom_sf"/>
</dbReference>
<dbReference type="CDD" id="cd00032">
    <property type="entry name" value="CASc"/>
    <property type="match status" value="1"/>
</dbReference>
<dbReference type="GO" id="GO:0006508">
    <property type="term" value="P:proteolysis"/>
    <property type="evidence" value="ECO:0007669"/>
    <property type="project" value="UniProtKB-KW"/>
</dbReference>
<evidence type="ECO:0000259" key="8">
    <source>
        <dbReference type="PROSITE" id="PS50207"/>
    </source>
</evidence>
<dbReference type="GO" id="GO:0004197">
    <property type="term" value="F:cysteine-type endopeptidase activity"/>
    <property type="evidence" value="ECO:0007669"/>
    <property type="project" value="InterPro"/>
</dbReference>
<keyword evidence="5" id="KW-0788">Thiol protease</keyword>
<evidence type="ECO:0000259" key="9">
    <source>
        <dbReference type="PROSITE" id="PS50208"/>
    </source>
</evidence>
<evidence type="ECO:0000256" key="1">
    <source>
        <dbReference type="ARBA" id="ARBA00010134"/>
    </source>
</evidence>
<sequence length="299" mass="32713">MSENADENDAGLFGRPMKVGGFGAACDRERRGLVLSKADICDPTLQYFRVSEPHNRNNPRGICLLINQRDFDREKTGQERRDGTDVDADAIERTFVKLGYSVNRATNLTLRKMQMLLSNVSCQDHSHFDSFVCVVLSHGSDGIIYASDGYLPADNLISFFRGDRCPSLVGKPKMFFIQACRGSAFDRGVCLASDAGADDVLVCKLPAEADILVANSTVPGYFAWRNSNTGSWFIQELCTVLSADAASSSEHFDILTLLAVVSRKVALLYESNTGQPGSHGMKQMVSVSSTLTRRAFLTG</sequence>
<evidence type="ECO:0000256" key="4">
    <source>
        <dbReference type="ARBA" id="ARBA00022801"/>
    </source>
</evidence>
<dbReference type="InterPro" id="IPR015917">
    <property type="entry name" value="Pept_C14A"/>
</dbReference>
<dbReference type="GO" id="GO:0005737">
    <property type="term" value="C:cytoplasm"/>
    <property type="evidence" value="ECO:0007669"/>
    <property type="project" value="UniProtKB-ARBA"/>
</dbReference>
<dbReference type="PROSITE" id="PS01122">
    <property type="entry name" value="CASPASE_CYS"/>
    <property type="match status" value="1"/>
</dbReference>
<dbReference type="PROSITE" id="PS50207">
    <property type="entry name" value="CASPASE_P10"/>
    <property type="match status" value="1"/>
</dbReference>
<keyword evidence="6" id="KW-0865">Zymogen</keyword>
<evidence type="ECO:0000256" key="7">
    <source>
        <dbReference type="RuleBase" id="RU003971"/>
    </source>
</evidence>
<accession>A0A0X3Q1V8</accession>
<dbReference type="Pfam" id="PF00656">
    <property type="entry name" value="Peptidase_C14"/>
    <property type="match status" value="1"/>
</dbReference>
<dbReference type="InterPro" id="IPR011600">
    <property type="entry name" value="Pept_C14_caspase"/>
</dbReference>
<gene>
    <name evidence="10" type="primary">CASP3</name>
    <name evidence="10" type="ORF">TR91039</name>
</gene>
<dbReference type="GO" id="GO:0006915">
    <property type="term" value="P:apoptotic process"/>
    <property type="evidence" value="ECO:0007669"/>
    <property type="project" value="UniProtKB-KW"/>
</dbReference>
<dbReference type="InterPro" id="IPR033139">
    <property type="entry name" value="Caspase_cys_AS"/>
</dbReference>